<evidence type="ECO:0000313" key="20">
    <source>
        <dbReference type="EMBL" id="KAK9689949.1"/>
    </source>
</evidence>
<keyword evidence="4 18" id="KW-0575">Peroxidase</keyword>
<evidence type="ECO:0000256" key="4">
    <source>
        <dbReference type="ARBA" id="ARBA00022559"/>
    </source>
</evidence>
<feature type="disulfide bond" evidence="17">
    <location>
        <begin position="204"/>
        <end position="224"/>
    </location>
</feature>
<dbReference type="PROSITE" id="PS00436">
    <property type="entry name" value="PEROXIDASE_2"/>
    <property type="match status" value="1"/>
</dbReference>
<dbReference type="GO" id="GO:0046872">
    <property type="term" value="F:metal ion binding"/>
    <property type="evidence" value="ECO:0007669"/>
    <property type="project" value="UniProtKB-UniRule"/>
</dbReference>
<dbReference type="Gene3D" id="1.10.420.10">
    <property type="entry name" value="Peroxidase, domain 2"/>
    <property type="match status" value="1"/>
</dbReference>
<evidence type="ECO:0000256" key="1">
    <source>
        <dbReference type="ARBA" id="ARBA00000189"/>
    </source>
</evidence>
<keyword evidence="9 15" id="KW-0408">Iron</keyword>
<keyword evidence="6 15" id="KW-0479">Metal-binding</keyword>
<dbReference type="FunFam" id="1.10.520.10:FF:000001">
    <property type="entry name" value="Peroxidase"/>
    <property type="match status" value="1"/>
</dbReference>
<evidence type="ECO:0000256" key="2">
    <source>
        <dbReference type="ARBA" id="ARBA00006873"/>
    </source>
</evidence>
<dbReference type="InterPro" id="IPR019794">
    <property type="entry name" value="Peroxidases_AS"/>
</dbReference>
<comment type="similarity">
    <text evidence="18">Belongs to the peroxidase family. Classical plant (class III) peroxidase subfamily.</text>
</comment>
<feature type="chain" id="PRO_5043093874" description="Peroxidase" evidence="18">
    <location>
        <begin position="28"/>
        <end position="317"/>
    </location>
</feature>
<dbReference type="PANTHER" id="PTHR31388:SF5">
    <property type="entry name" value="PEROXIDASE"/>
    <property type="match status" value="1"/>
</dbReference>
<evidence type="ECO:0000256" key="3">
    <source>
        <dbReference type="ARBA" id="ARBA00012313"/>
    </source>
</evidence>
<dbReference type="PRINTS" id="PR00458">
    <property type="entry name" value="PEROXIDASE"/>
</dbReference>
<reference evidence="20" key="1">
    <citation type="submission" date="2024-03" db="EMBL/GenBank/DDBJ databases">
        <title>WGS assembly of Saponaria officinalis var. Norfolk2.</title>
        <authorList>
            <person name="Jenkins J."/>
            <person name="Shu S."/>
            <person name="Grimwood J."/>
            <person name="Barry K."/>
            <person name="Goodstein D."/>
            <person name="Schmutz J."/>
            <person name="Leebens-Mack J."/>
            <person name="Osbourn A."/>
        </authorList>
    </citation>
    <scope>NUCLEOTIDE SEQUENCE [LARGE SCALE GENOMIC DNA]</scope>
    <source>
        <strain evidence="20">JIC</strain>
    </source>
</reference>
<dbReference type="PANTHER" id="PTHR31388">
    <property type="entry name" value="PEROXIDASE 72-RELATED"/>
    <property type="match status" value="1"/>
</dbReference>
<protein>
    <recommendedName>
        <fullName evidence="3 18">Peroxidase</fullName>
        <ecNumber evidence="3 18">1.11.1.7</ecNumber>
    </recommendedName>
</protein>
<accession>A0AAW1IIL7</accession>
<gene>
    <name evidence="20" type="ORF">RND81_09G093500</name>
</gene>
<feature type="disulfide bond" evidence="17">
    <location>
        <begin position="72"/>
        <end position="77"/>
    </location>
</feature>
<dbReference type="GO" id="GO:0140825">
    <property type="term" value="F:lactoperoxidase activity"/>
    <property type="evidence" value="ECO:0007669"/>
    <property type="project" value="UniProtKB-EC"/>
</dbReference>
<feature type="disulfide bond" evidence="17">
    <location>
        <begin position="125"/>
        <end position="313"/>
    </location>
</feature>
<keyword evidence="5 18" id="KW-0349">Heme</keyword>
<comment type="catalytic activity">
    <reaction evidence="1 18">
        <text>2 a phenolic donor + H2O2 = 2 a phenolic radical donor + 2 H2O</text>
        <dbReference type="Rhea" id="RHEA:56136"/>
        <dbReference type="ChEBI" id="CHEBI:15377"/>
        <dbReference type="ChEBI" id="CHEBI:16240"/>
        <dbReference type="ChEBI" id="CHEBI:139520"/>
        <dbReference type="ChEBI" id="CHEBI:139521"/>
        <dbReference type="EC" id="1.11.1.7"/>
    </reaction>
</comment>
<feature type="binding site" evidence="15">
    <location>
        <position position="71"/>
    </location>
    <ligand>
        <name>Ca(2+)</name>
        <dbReference type="ChEBI" id="CHEBI:29108"/>
        <label>1</label>
    </ligand>
</feature>
<comment type="cofactor">
    <cofactor evidence="15 18">
        <name>heme b</name>
        <dbReference type="ChEBI" id="CHEBI:60344"/>
    </cofactor>
    <text evidence="15 18">Binds 1 heme b (iron(II)-protoporphyrin IX) group per subunit.</text>
</comment>
<feature type="binding site" evidence="15">
    <location>
        <position position="74"/>
    </location>
    <ligand>
        <name>Ca(2+)</name>
        <dbReference type="ChEBI" id="CHEBI:29108"/>
        <label>1</label>
    </ligand>
</feature>
<dbReference type="PROSITE" id="PS50873">
    <property type="entry name" value="PEROXIDASE_4"/>
    <property type="match status" value="1"/>
</dbReference>
<dbReference type="Proteomes" id="UP001443914">
    <property type="component" value="Unassembled WGS sequence"/>
</dbReference>
<evidence type="ECO:0000256" key="13">
    <source>
        <dbReference type="PIRSR" id="PIRSR600823-1"/>
    </source>
</evidence>
<evidence type="ECO:0000313" key="21">
    <source>
        <dbReference type="Proteomes" id="UP001443914"/>
    </source>
</evidence>
<evidence type="ECO:0000256" key="8">
    <source>
        <dbReference type="ARBA" id="ARBA00023002"/>
    </source>
</evidence>
<dbReference type="Pfam" id="PF00141">
    <property type="entry name" value="peroxidase"/>
    <property type="match status" value="1"/>
</dbReference>
<dbReference type="InterPro" id="IPR033905">
    <property type="entry name" value="Secretory_peroxidase"/>
</dbReference>
<feature type="binding site" evidence="15">
    <location>
        <position position="198"/>
    </location>
    <ligand>
        <name>Ca(2+)</name>
        <dbReference type="ChEBI" id="CHEBI:29108"/>
        <label>2</label>
    </ligand>
</feature>
<dbReference type="GO" id="GO:0042744">
    <property type="term" value="P:hydrogen peroxide catabolic process"/>
    <property type="evidence" value="ECO:0007669"/>
    <property type="project" value="UniProtKB-KW"/>
</dbReference>
<keyword evidence="18" id="KW-0964">Secreted</keyword>
<sequence>MALLLAYSLRGAFYLLLLLHCVSVINAQLLNPHFYARTCPKVEAIVRTTMAKVVANKPRMAASILRLHFHDCFVNGCDASVLLDDTPNFKGEKTAFPNQKSLKGFKVMDEIKWNVESICKARVSCSDILALAARDAVVLSGGPTWKVPLGRRDARTASYDAANVNLPPATADIETLISYFTSKNLTARDMTALSGAHTIGMARCSQIGPHIHYEPNNINAQATCPTSSGADEWVPLDVGSPTRFDNNFYKNIIARQGLLHSDQELLSIGPQVAWVRLYAKSNLAFGRDFVNAMIKMSNISPLTGTNGAIRRHCRFVN</sequence>
<evidence type="ECO:0000256" key="15">
    <source>
        <dbReference type="PIRSR" id="PIRSR600823-3"/>
    </source>
</evidence>
<feature type="site" description="Transition state stabilizer" evidence="16">
    <location>
        <position position="66"/>
    </location>
</feature>
<feature type="binding site" evidence="15">
    <location>
        <position position="78"/>
    </location>
    <ligand>
        <name>Ca(2+)</name>
        <dbReference type="ChEBI" id="CHEBI:29108"/>
        <label>1</label>
    </ligand>
</feature>
<keyword evidence="7 15" id="KW-0106">Calcium</keyword>
<dbReference type="PRINTS" id="PR00461">
    <property type="entry name" value="PLPEROXIDASE"/>
</dbReference>
<name>A0AAW1IIL7_SAPOF</name>
<dbReference type="SUPFAM" id="SSF48113">
    <property type="entry name" value="Heme-dependent peroxidases"/>
    <property type="match status" value="1"/>
</dbReference>
<evidence type="ECO:0000256" key="6">
    <source>
        <dbReference type="ARBA" id="ARBA00022723"/>
    </source>
</evidence>
<evidence type="ECO:0000256" key="16">
    <source>
        <dbReference type="PIRSR" id="PIRSR600823-4"/>
    </source>
</evidence>
<feature type="active site" description="Proton acceptor" evidence="13">
    <location>
        <position position="70"/>
    </location>
</feature>
<comment type="cofactor">
    <cofactor evidence="15 18">
        <name>Ca(2+)</name>
        <dbReference type="ChEBI" id="CHEBI:29108"/>
    </cofactor>
    <text evidence="15 18">Binds 2 calcium ions per subunit.</text>
</comment>
<dbReference type="InterPro" id="IPR019793">
    <property type="entry name" value="Peroxidases_heam-ligand_BS"/>
</dbReference>
<dbReference type="EMBL" id="JBDFQZ010000009">
    <property type="protein sequence ID" value="KAK9689949.1"/>
    <property type="molecule type" value="Genomic_DNA"/>
</dbReference>
<feature type="disulfide bond" evidence="17">
    <location>
        <begin position="39"/>
        <end position="119"/>
    </location>
</feature>
<dbReference type="InterPro" id="IPR000823">
    <property type="entry name" value="Peroxidase_pln"/>
</dbReference>
<evidence type="ECO:0000256" key="11">
    <source>
        <dbReference type="ARBA" id="ARBA00023180"/>
    </source>
</evidence>
<proteinExistence type="inferred from homology"/>
<comment type="subcellular location">
    <subcellularLocation>
        <location evidence="18">Secreted</location>
    </subcellularLocation>
</comment>
<comment type="function">
    <text evidence="18">Removal of H(2)O(2), oxidation of toxic reductants, biosynthesis and degradation of lignin, suberization, auxin catabolism, response to environmental stresses such as wounding, pathogen attack and oxidative stress.</text>
</comment>
<dbReference type="InterPro" id="IPR002016">
    <property type="entry name" value="Haem_peroxidase"/>
</dbReference>
<dbReference type="CDD" id="cd00693">
    <property type="entry name" value="secretory_peroxidase"/>
    <property type="match status" value="1"/>
</dbReference>
<feature type="signal peptide" evidence="18">
    <location>
        <begin position="1"/>
        <end position="27"/>
    </location>
</feature>
<dbReference type="GO" id="GO:0005576">
    <property type="term" value="C:extracellular region"/>
    <property type="evidence" value="ECO:0007669"/>
    <property type="project" value="UniProtKB-SubCell"/>
</dbReference>
<dbReference type="FunFam" id="1.10.420.10:FF:000001">
    <property type="entry name" value="Peroxidase"/>
    <property type="match status" value="1"/>
</dbReference>
<evidence type="ECO:0000256" key="12">
    <source>
        <dbReference type="ARBA" id="ARBA00023324"/>
    </source>
</evidence>
<feature type="binding site" evidence="15">
    <location>
        <position position="92"/>
    </location>
    <ligand>
        <name>Ca(2+)</name>
        <dbReference type="ChEBI" id="CHEBI:29108"/>
        <label>1</label>
    </ligand>
</feature>
<dbReference type="InterPro" id="IPR010255">
    <property type="entry name" value="Haem_peroxidase_sf"/>
</dbReference>
<evidence type="ECO:0000256" key="10">
    <source>
        <dbReference type="ARBA" id="ARBA00023157"/>
    </source>
</evidence>
<evidence type="ECO:0000259" key="19">
    <source>
        <dbReference type="PROSITE" id="PS50873"/>
    </source>
</evidence>
<keyword evidence="8 18" id="KW-0560">Oxidoreductase</keyword>
<feature type="binding site" evidence="15">
    <location>
        <position position="237"/>
    </location>
    <ligand>
        <name>Ca(2+)</name>
        <dbReference type="ChEBI" id="CHEBI:29108"/>
        <label>2</label>
    </ligand>
</feature>
<feature type="binding site" evidence="15">
    <location>
        <position position="80"/>
    </location>
    <ligand>
        <name>Ca(2+)</name>
        <dbReference type="ChEBI" id="CHEBI:29108"/>
        <label>1</label>
    </ligand>
</feature>
<keyword evidence="12 18" id="KW-0376">Hydrogen peroxide</keyword>
<dbReference type="AlphaFoldDB" id="A0AAW1IIL7"/>
<evidence type="ECO:0000256" key="5">
    <source>
        <dbReference type="ARBA" id="ARBA00022617"/>
    </source>
</evidence>
<evidence type="ECO:0000256" key="14">
    <source>
        <dbReference type="PIRSR" id="PIRSR600823-2"/>
    </source>
</evidence>
<dbReference type="GO" id="GO:0020037">
    <property type="term" value="F:heme binding"/>
    <property type="evidence" value="ECO:0007669"/>
    <property type="project" value="UniProtKB-UniRule"/>
</dbReference>
<feature type="binding site" evidence="15">
    <location>
        <position position="76"/>
    </location>
    <ligand>
        <name>Ca(2+)</name>
        <dbReference type="ChEBI" id="CHEBI:29108"/>
        <label>1</label>
    </ligand>
</feature>
<keyword evidence="18" id="KW-0732">Signal</keyword>
<comment type="caution">
    <text evidence="20">The sequence shown here is derived from an EMBL/GenBank/DDBJ whole genome shotgun (WGS) entry which is preliminary data.</text>
</comment>
<dbReference type="Gene3D" id="1.10.520.10">
    <property type="match status" value="1"/>
</dbReference>
<feature type="binding site" evidence="14">
    <location>
        <position position="167"/>
    </location>
    <ligand>
        <name>substrate</name>
    </ligand>
</feature>
<feature type="binding site" description="axial binding residue" evidence="15">
    <location>
        <position position="197"/>
    </location>
    <ligand>
        <name>heme b</name>
        <dbReference type="ChEBI" id="CHEBI:60344"/>
    </ligand>
    <ligandPart>
        <name>Fe</name>
        <dbReference type="ChEBI" id="CHEBI:18248"/>
    </ligandPart>
</feature>
<evidence type="ECO:0000256" key="9">
    <source>
        <dbReference type="ARBA" id="ARBA00023004"/>
    </source>
</evidence>
<evidence type="ECO:0000256" key="18">
    <source>
        <dbReference type="RuleBase" id="RU362060"/>
    </source>
</evidence>
<evidence type="ECO:0000256" key="17">
    <source>
        <dbReference type="PIRSR" id="PIRSR600823-5"/>
    </source>
</evidence>
<feature type="domain" description="Plant heme peroxidase family profile" evidence="19">
    <location>
        <begin position="29"/>
        <end position="317"/>
    </location>
</feature>
<keyword evidence="11" id="KW-0325">Glycoprotein</keyword>
<comment type="similarity">
    <text evidence="2">Belongs to the peroxidase family. Ascorbate peroxidase subfamily.</text>
</comment>
<keyword evidence="10 17" id="KW-1015">Disulfide bond</keyword>
<dbReference type="GO" id="GO:0006979">
    <property type="term" value="P:response to oxidative stress"/>
    <property type="evidence" value="ECO:0007669"/>
    <property type="project" value="UniProtKB-UniRule"/>
</dbReference>
<keyword evidence="21" id="KW-1185">Reference proteome</keyword>
<dbReference type="PROSITE" id="PS00435">
    <property type="entry name" value="PEROXIDASE_1"/>
    <property type="match status" value="1"/>
</dbReference>
<dbReference type="EC" id="1.11.1.7" evidence="3 18"/>
<feature type="binding site" evidence="15">
    <location>
        <position position="245"/>
    </location>
    <ligand>
        <name>Ca(2+)</name>
        <dbReference type="ChEBI" id="CHEBI:29108"/>
        <label>2</label>
    </ligand>
</feature>
<organism evidence="20 21">
    <name type="scientific">Saponaria officinalis</name>
    <name type="common">Common soapwort</name>
    <name type="synonym">Lychnis saponaria</name>
    <dbReference type="NCBI Taxonomy" id="3572"/>
    <lineage>
        <taxon>Eukaryota</taxon>
        <taxon>Viridiplantae</taxon>
        <taxon>Streptophyta</taxon>
        <taxon>Embryophyta</taxon>
        <taxon>Tracheophyta</taxon>
        <taxon>Spermatophyta</taxon>
        <taxon>Magnoliopsida</taxon>
        <taxon>eudicotyledons</taxon>
        <taxon>Gunneridae</taxon>
        <taxon>Pentapetalae</taxon>
        <taxon>Caryophyllales</taxon>
        <taxon>Caryophyllaceae</taxon>
        <taxon>Caryophylleae</taxon>
        <taxon>Saponaria</taxon>
    </lineage>
</organism>
<evidence type="ECO:0000256" key="7">
    <source>
        <dbReference type="ARBA" id="ARBA00022837"/>
    </source>
</evidence>